<name>A0A1I2U9M6_9FIRM</name>
<dbReference type="Pfam" id="PF01471">
    <property type="entry name" value="PG_binding_1"/>
    <property type="match status" value="1"/>
</dbReference>
<gene>
    <name evidence="4" type="ORF">SAMN05660649_02466</name>
</gene>
<dbReference type="SUPFAM" id="SSF51445">
    <property type="entry name" value="(Trans)glycosidases"/>
    <property type="match status" value="1"/>
</dbReference>
<dbReference type="InterPro" id="IPR001223">
    <property type="entry name" value="Glyco_hydro18_cat"/>
</dbReference>
<sequence>MTSRYRQHAAMIITFLVFFLVLNVQSSGAYSNLKQGNRGPDVLALQQQLQQLGYFSAQPTGYFGTVTASSIKKFQLNYGLKPDGIVGVQTNSQISKLLGLRNNSNSNSNSNSHSQKEVLGFYTGDEPALPSSMATVKAQSSLLTSVSPFWYRLNRNDPSSLELYGGQTWPEVNELLSFSKKNNIGNYVLIHNLLYGSSTVSKDVVHKALADSNTRWKLVTNIYDLVKNQGYSGVCIDIENIYANDRGLYIQFLKELSSQFKPAGLKIISCVPSKTTDKSLGGWGDNFDYSQIGQYADQIVIMAYDEHSSGSSPGPIASRQYVENVAQYSLTKLPPEKILMGVAGFGFDWNTNNGTSRYISYQMAADTARQYNRQIQWDANKQVPYYGYTDKNGSWHSVYFENASSLAAKLDIVNTYNLGGIAIWRLGMEDPASWKVIRDKLYS</sequence>
<proteinExistence type="predicted"/>
<dbReference type="Proteomes" id="UP000199337">
    <property type="component" value="Unassembled WGS sequence"/>
</dbReference>
<dbReference type="CDD" id="cd02874">
    <property type="entry name" value="GH18_CFLE_spore_hydrolase"/>
    <property type="match status" value="1"/>
</dbReference>
<organism evidence="4 5">
    <name type="scientific">Desulfotruncus arcticus DSM 17038</name>
    <dbReference type="NCBI Taxonomy" id="1121424"/>
    <lineage>
        <taxon>Bacteria</taxon>
        <taxon>Bacillati</taxon>
        <taxon>Bacillota</taxon>
        <taxon>Clostridia</taxon>
        <taxon>Eubacteriales</taxon>
        <taxon>Desulfallaceae</taxon>
        <taxon>Desulfotruncus</taxon>
    </lineage>
</organism>
<dbReference type="PROSITE" id="PS51910">
    <property type="entry name" value="GH18_2"/>
    <property type="match status" value="1"/>
</dbReference>
<dbReference type="InterPro" id="IPR036366">
    <property type="entry name" value="PGBDSf"/>
</dbReference>
<evidence type="ECO:0000259" key="3">
    <source>
        <dbReference type="PROSITE" id="PS51910"/>
    </source>
</evidence>
<dbReference type="InterPro" id="IPR029070">
    <property type="entry name" value="Chitinase_insertion_sf"/>
</dbReference>
<dbReference type="Gene3D" id="3.20.20.80">
    <property type="entry name" value="Glycosidases"/>
    <property type="match status" value="1"/>
</dbReference>
<dbReference type="InterPro" id="IPR041704">
    <property type="entry name" value="CFLE_GH18"/>
</dbReference>
<dbReference type="SUPFAM" id="SSF47090">
    <property type="entry name" value="PGBD-like"/>
    <property type="match status" value="1"/>
</dbReference>
<dbReference type="InterPro" id="IPR011583">
    <property type="entry name" value="Chitinase_II/V-like_cat"/>
</dbReference>
<dbReference type="GO" id="GO:0016798">
    <property type="term" value="F:hydrolase activity, acting on glycosyl bonds"/>
    <property type="evidence" value="ECO:0007669"/>
    <property type="project" value="UniProtKB-KW"/>
</dbReference>
<dbReference type="STRING" id="341036.SAMN05660649_02466"/>
<dbReference type="PANTHER" id="PTHR46066">
    <property type="entry name" value="CHITINASE DOMAIN-CONTAINING PROTEIN 1 FAMILY MEMBER"/>
    <property type="match status" value="1"/>
</dbReference>
<keyword evidence="2" id="KW-0326">Glycosidase</keyword>
<dbReference type="GO" id="GO:0005975">
    <property type="term" value="P:carbohydrate metabolic process"/>
    <property type="evidence" value="ECO:0007669"/>
    <property type="project" value="InterPro"/>
</dbReference>
<protein>
    <submittedName>
        <fullName evidence="4">Spore germination protein YaaH</fullName>
    </submittedName>
</protein>
<dbReference type="GO" id="GO:0008061">
    <property type="term" value="F:chitin binding"/>
    <property type="evidence" value="ECO:0007669"/>
    <property type="project" value="InterPro"/>
</dbReference>
<dbReference type="SMART" id="SM00636">
    <property type="entry name" value="Glyco_18"/>
    <property type="match status" value="1"/>
</dbReference>
<dbReference type="Gene3D" id="1.10.101.10">
    <property type="entry name" value="PGBD-like superfamily/PGBD"/>
    <property type="match status" value="1"/>
</dbReference>
<reference evidence="5" key="1">
    <citation type="submission" date="2016-10" db="EMBL/GenBank/DDBJ databases">
        <authorList>
            <person name="Varghese N."/>
            <person name="Submissions S."/>
        </authorList>
    </citation>
    <scope>NUCLEOTIDE SEQUENCE [LARGE SCALE GENOMIC DNA]</scope>
    <source>
        <strain evidence="5">DSM 17038</strain>
    </source>
</reference>
<evidence type="ECO:0000313" key="5">
    <source>
        <dbReference type="Proteomes" id="UP000199337"/>
    </source>
</evidence>
<accession>A0A1I2U9M6</accession>
<dbReference type="RefSeq" id="WP_092471666.1">
    <property type="nucleotide sequence ID" value="NZ_FOOX01000008.1"/>
</dbReference>
<evidence type="ECO:0000256" key="1">
    <source>
        <dbReference type="ARBA" id="ARBA00022801"/>
    </source>
</evidence>
<feature type="domain" description="GH18" evidence="3">
    <location>
        <begin position="116"/>
        <end position="443"/>
    </location>
</feature>
<dbReference type="EMBL" id="FOOX01000008">
    <property type="protein sequence ID" value="SFG71321.1"/>
    <property type="molecule type" value="Genomic_DNA"/>
</dbReference>
<dbReference type="PANTHER" id="PTHR46066:SF2">
    <property type="entry name" value="CHITINASE DOMAIN-CONTAINING PROTEIN 1"/>
    <property type="match status" value="1"/>
</dbReference>
<dbReference type="InterPro" id="IPR002477">
    <property type="entry name" value="Peptidoglycan-bd-like"/>
</dbReference>
<dbReference type="OrthoDB" id="9769314at2"/>
<dbReference type="InterPro" id="IPR017853">
    <property type="entry name" value="GH"/>
</dbReference>
<dbReference type="AlphaFoldDB" id="A0A1I2U9M6"/>
<keyword evidence="5" id="KW-1185">Reference proteome</keyword>
<dbReference type="Gene3D" id="3.10.50.10">
    <property type="match status" value="1"/>
</dbReference>
<dbReference type="InterPro" id="IPR036365">
    <property type="entry name" value="PGBD-like_sf"/>
</dbReference>
<evidence type="ECO:0000313" key="4">
    <source>
        <dbReference type="EMBL" id="SFG71321.1"/>
    </source>
</evidence>
<keyword evidence="1" id="KW-0378">Hydrolase</keyword>
<dbReference type="Pfam" id="PF00704">
    <property type="entry name" value="Glyco_hydro_18"/>
    <property type="match status" value="1"/>
</dbReference>
<evidence type="ECO:0000256" key="2">
    <source>
        <dbReference type="ARBA" id="ARBA00023295"/>
    </source>
</evidence>